<sequence length="327" mass="35554">MANGHDNLVSGSWLFGADQALFKKLLAEQTEMLRTELGIGFTNINNSLAVMNTTLANIQSLLTDVNRVVMSIMNRLSTLETAKDVTGVLIAGDSDSSAADVTTAGADAKAAMAASSAAKGAPEQLAYLLGVGIRQHDGNLLHSQELLPKKLVLDMPPLIGGDDLHVSGNNGAVGVLRYVKLDFPHYATTLLEFPWVPGGRTETTCMHAVFPKESFRFSQEIKEIESCMLLLDAISFPFGSNIKSCVFSGDYSRGADRVDQGTRRLALACRICTWEKSEGASTWCQNLSLQYLGWGPRQYKDGSMAQQIKMVLNLVLVVVRIRTYAEM</sequence>
<proteinExistence type="predicted"/>
<dbReference type="EMBL" id="GBRH01222445">
    <property type="protein sequence ID" value="JAD75450.1"/>
    <property type="molecule type" value="Transcribed_RNA"/>
</dbReference>
<reference evidence="1" key="1">
    <citation type="submission" date="2014-09" db="EMBL/GenBank/DDBJ databases">
        <authorList>
            <person name="Magalhaes I.L.F."/>
            <person name="Oliveira U."/>
            <person name="Santos F.R."/>
            <person name="Vidigal T.H.D.A."/>
            <person name="Brescovit A.D."/>
            <person name="Santos A.J."/>
        </authorList>
    </citation>
    <scope>NUCLEOTIDE SEQUENCE</scope>
    <source>
        <tissue evidence="1">Shoot tissue taken approximately 20 cm above the soil surface</tissue>
    </source>
</reference>
<accession>A0A0A9CPW9</accession>
<protein>
    <submittedName>
        <fullName evidence="1">Uncharacterized protein</fullName>
    </submittedName>
</protein>
<name>A0A0A9CPW9_ARUDO</name>
<organism evidence="1">
    <name type="scientific">Arundo donax</name>
    <name type="common">Giant reed</name>
    <name type="synonym">Donax arundinaceus</name>
    <dbReference type="NCBI Taxonomy" id="35708"/>
    <lineage>
        <taxon>Eukaryota</taxon>
        <taxon>Viridiplantae</taxon>
        <taxon>Streptophyta</taxon>
        <taxon>Embryophyta</taxon>
        <taxon>Tracheophyta</taxon>
        <taxon>Spermatophyta</taxon>
        <taxon>Magnoliopsida</taxon>
        <taxon>Liliopsida</taxon>
        <taxon>Poales</taxon>
        <taxon>Poaceae</taxon>
        <taxon>PACMAD clade</taxon>
        <taxon>Arundinoideae</taxon>
        <taxon>Arundineae</taxon>
        <taxon>Arundo</taxon>
    </lineage>
</organism>
<evidence type="ECO:0000313" key="1">
    <source>
        <dbReference type="EMBL" id="JAD75450.1"/>
    </source>
</evidence>
<dbReference type="AlphaFoldDB" id="A0A0A9CPW9"/>
<reference evidence="1" key="2">
    <citation type="journal article" date="2015" name="Data Brief">
        <title>Shoot transcriptome of the giant reed, Arundo donax.</title>
        <authorList>
            <person name="Barrero R.A."/>
            <person name="Guerrero F.D."/>
            <person name="Moolhuijzen P."/>
            <person name="Goolsby J.A."/>
            <person name="Tidwell J."/>
            <person name="Bellgard S.E."/>
            <person name="Bellgard M.I."/>
        </authorList>
    </citation>
    <scope>NUCLEOTIDE SEQUENCE</scope>
    <source>
        <tissue evidence="1">Shoot tissue taken approximately 20 cm above the soil surface</tissue>
    </source>
</reference>